<accession>A0ABV2PGQ9</accession>
<dbReference type="RefSeq" id="WP_167396007.1">
    <property type="nucleotide sequence ID" value="NZ_JBEPSB010000004.1"/>
</dbReference>
<gene>
    <name evidence="1" type="ORF">ABIA69_001290</name>
</gene>
<keyword evidence="2" id="KW-1185">Reference proteome</keyword>
<evidence type="ECO:0000313" key="1">
    <source>
        <dbReference type="EMBL" id="MET4560146.1"/>
    </source>
</evidence>
<proteinExistence type="predicted"/>
<organism evidence="1 2">
    <name type="scientific">Lysinibacillus parviboronicapiens</name>
    <dbReference type="NCBI Taxonomy" id="436516"/>
    <lineage>
        <taxon>Bacteria</taxon>
        <taxon>Bacillati</taxon>
        <taxon>Bacillota</taxon>
        <taxon>Bacilli</taxon>
        <taxon>Bacillales</taxon>
        <taxon>Bacillaceae</taxon>
        <taxon>Lysinibacillus</taxon>
    </lineage>
</organism>
<evidence type="ECO:0000313" key="2">
    <source>
        <dbReference type="Proteomes" id="UP001549363"/>
    </source>
</evidence>
<sequence>MGTDFIKVEFRKHVKVSEDLGTTGPVCPFLQKQKMKITTGRLFATLYNW</sequence>
<dbReference type="EMBL" id="JBEPSB010000004">
    <property type="protein sequence ID" value="MET4560146.1"/>
    <property type="molecule type" value="Genomic_DNA"/>
</dbReference>
<comment type="caution">
    <text evidence="1">The sequence shown here is derived from an EMBL/GenBank/DDBJ whole genome shotgun (WGS) entry which is preliminary data.</text>
</comment>
<dbReference type="Proteomes" id="UP001549363">
    <property type="component" value="Unassembled WGS sequence"/>
</dbReference>
<name>A0ABV2PGQ9_9BACI</name>
<reference evidence="1 2" key="1">
    <citation type="submission" date="2024-06" db="EMBL/GenBank/DDBJ databases">
        <title>Sorghum-associated microbial communities from plants grown in Nebraska, USA.</title>
        <authorList>
            <person name="Schachtman D."/>
        </authorList>
    </citation>
    <scope>NUCLEOTIDE SEQUENCE [LARGE SCALE GENOMIC DNA]</scope>
    <source>
        <strain evidence="1 2">736</strain>
    </source>
</reference>
<protein>
    <submittedName>
        <fullName evidence="1">Uncharacterized protein</fullName>
    </submittedName>
</protein>